<keyword evidence="6" id="KW-0808">Transferase</keyword>
<reference evidence="10 11" key="1">
    <citation type="submission" date="2019-03" db="EMBL/GenBank/DDBJ databases">
        <title>Genomic Encyclopedia of Type Strains, Phase IV (KMG-IV): sequencing the most valuable type-strain genomes for metagenomic binning, comparative biology and taxonomic classification.</title>
        <authorList>
            <person name="Goeker M."/>
        </authorList>
    </citation>
    <scope>NUCLEOTIDE SEQUENCE [LARGE SCALE GENOMIC DNA]</scope>
    <source>
        <strain evidence="10 11">LX-B</strain>
    </source>
</reference>
<proteinExistence type="inferred from homology"/>
<comment type="cofactor">
    <cofactor evidence="2">
        <name>pyridoxal 5'-phosphate</name>
        <dbReference type="ChEBI" id="CHEBI:597326"/>
    </cofactor>
</comment>
<dbReference type="AlphaFoldDB" id="A0A4R1R8R7"/>
<dbReference type="Proteomes" id="UP000295008">
    <property type="component" value="Unassembled WGS sequence"/>
</dbReference>
<dbReference type="RefSeq" id="WP_132015913.1">
    <property type="nucleotide sequence ID" value="NZ_SLUN01000028.1"/>
</dbReference>
<evidence type="ECO:0000256" key="7">
    <source>
        <dbReference type="ARBA" id="ARBA00022898"/>
    </source>
</evidence>
<protein>
    <recommendedName>
        <fullName evidence="4">glycogen phosphorylase</fullName>
        <ecNumber evidence="4">2.4.1.1</ecNumber>
    </recommendedName>
</protein>
<evidence type="ECO:0000256" key="4">
    <source>
        <dbReference type="ARBA" id="ARBA00012591"/>
    </source>
</evidence>
<evidence type="ECO:0000256" key="9">
    <source>
        <dbReference type="ARBA" id="ARBA00025174"/>
    </source>
</evidence>
<evidence type="ECO:0000256" key="1">
    <source>
        <dbReference type="ARBA" id="ARBA00001275"/>
    </source>
</evidence>
<dbReference type="PANTHER" id="PTHR42655">
    <property type="entry name" value="GLYCOGEN PHOSPHORYLASE"/>
    <property type="match status" value="1"/>
</dbReference>
<dbReference type="Pfam" id="PF00343">
    <property type="entry name" value="Phosphorylase"/>
    <property type="match status" value="2"/>
</dbReference>
<name>A0A4R1R8R7_HYDET</name>
<dbReference type="InterPro" id="IPR011834">
    <property type="entry name" value="Agluc_phsphrylas"/>
</dbReference>
<dbReference type="PANTHER" id="PTHR42655:SF1">
    <property type="entry name" value="GLYCOGEN PHOSPHORYLASE"/>
    <property type="match status" value="1"/>
</dbReference>
<keyword evidence="7" id="KW-0663">Pyridoxal phosphate</keyword>
<evidence type="ECO:0000256" key="5">
    <source>
        <dbReference type="ARBA" id="ARBA00022676"/>
    </source>
</evidence>
<gene>
    <name evidence="10" type="ORF">EDC14_102820</name>
</gene>
<accession>A0A4R1R8R7</accession>
<comment type="catalytic activity">
    <reaction evidence="1">
        <text>[(1-&gt;4)-alpha-D-glucosyl](n) + phosphate = [(1-&gt;4)-alpha-D-glucosyl](n-1) + alpha-D-glucose 1-phosphate</text>
        <dbReference type="Rhea" id="RHEA:41732"/>
        <dbReference type="Rhea" id="RHEA-COMP:9584"/>
        <dbReference type="Rhea" id="RHEA-COMP:9586"/>
        <dbReference type="ChEBI" id="CHEBI:15444"/>
        <dbReference type="ChEBI" id="CHEBI:43474"/>
        <dbReference type="ChEBI" id="CHEBI:58601"/>
        <dbReference type="EC" id="2.4.1.1"/>
    </reaction>
</comment>
<comment type="similarity">
    <text evidence="3">Belongs to the glycogen phosphorylase family.</text>
</comment>
<evidence type="ECO:0000313" key="11">
    <source>
        <dbReference type="Proteomes" id="UP000295008"/>
    </source>
</evidence>
<organism evidence="10 11">
    <name type="scientific">Hydrogenispora ethanolica</name>
    <dbReference type="NCBI Taxonomy" id="1082276"/>
    <lineage>
        <taxon>Bacteria</taxon>
        <taxon>Bacillati</taxon>
        <taxon>Bacillota</taxon>
        <taxon>Hydrogenispora</taxon>
    </lineage>
</organism>
<dbReference type="PROSITE" id="PS00102">
    <property type="entry name" value="PHOSPHORYLASE"/>
    <property type="match status" value="1"/>
</dbReference>
<evidence type="ECO:0000256" key="6">
    <source>
        <dbReference type="ARBA" id="ARBA00022679"/>
    </source>
</evidence>
<keyword evidence="11" id="KW-1185">Reference proteome</keyword>
<dbReference type="NCBIfam" id="TIGR02094">
    <property type="entry name" value="more_P_ylases"/>
    <property type="match status" value="2"/>
</dbReference>
<dbReference type="EMBL" id="SLUN01000028">
    <property type="protein sequence ID" value="TCL62064.1"/>
    <property type="molecule type" value="Genomic_DNA"/>
</dbReference>
<dbReference type="GO" id="GO:0005975">
    <property type="term" value="P:carbohydrate metabolic process"/>
    <property type="evidence" value="ECO:0007669"/>
    <property type="project" value="InterPro"/>
</dbReference>
<keyword evidence="8" id="KW-0119">Carbohydrate metabolism</keyword>
<sequence>MSNRSKLPRVAYFCMEYGLHEDFKIYSGGLGILAGDILKAAYDRDYPMIGVGILWSQGYTNQFIGENGRPYDCYPDNSYGFLEDTGVAVKVRIRGRQVTCKVWKCTQFRNAPLYLLDTNLPENEDRLITGQLYGWFSEERIAQEMVLGIGGVRALQALGIAVDVYHFNDSHPVLAGTELIRSKMDEEGLDFEAAWRQTRERIIFTTHTPVVAGNEIHEHELLQYMGAYNGLTFGQMLKLGGEPFSMTAAGLRLARKANAVAELHALTAREMWQEVTGAAAIIAVTNGVHNGTWQDPRIAAAFEQQGDLWAPHQAAKRELLAEIRKRNGVDLDENTLTIGFARRAAPYKRSDLIFKRPELIVPLLKYGKLQLIFSGKAHPNDAVGKGIVANLYEMSRLYPESVVFLQNYDMQIGRLLTRGCDVWLNNPRRPMEASGTSGMKAAMNGVLNFSVLDGWWPEGCRHGINGWQIGDGSAASDQEAADAESLYRVLLEEILPTYNTDQSRWTEMMRASIAMSHWQFSAARLVQDYYSLLYQDII</sequence>
<evidence type="ECO:0000313" key="10">
    <source>
        <dbReference type="EMBL" id="TCL62064.1"/>
    </source>
</evidence>
<keyword evidence="5" id="KW-0328">Glycosyltransferase</keyword>
<dbReference type="GO" id="GO:0030170">
    <property type="term" value="F:pyridoxal phosphate binding"/>
    <property type="evidence" value="ECO:0007669"/>
    <property type="project" value="InterPro"/>
</dbReference>
<dbReference type="Gene3D" id="3.40.50.2000">
    <property type="entry name" value="Glycogen Phosphorylase B"/>
    <property type="match status" value="3"/>
</dbReference>
<dbReference type="InterPro" id="IPR052182">
    <property type="entry name" value="Glycogen/Maltodextrin_Phosph"/>
</dbReference>
<dbReference type="InterPro" id="IPR035090">
    <property type="entry name" value="Pyridoxal_P_attach_site"/>
</dbReference>
<dbReference type="EC" id="2.4.1.1" evidence="4"/>
<evidence type="ECO:0000256" key="3">
    <source>
        <dbReference type="ARBA" id="ARBA00006047"/>
    </source>
</evidence>
<comment type="function">
    <text evidence="9">Phosphorylase is an important allosteric enzyme in carbohydrate metabolism. Enzymes from different sources differ in their regulatory mechanisms and in their natural substrates. However, all known phosphorylases share catalytic and structural properties.</text>
</comment>
<evidence type="ECO:0000256" key="8">
    <source>
        <dbReference type="ARBA" id="ARBA00023277"/>
    </source>
</evidence>
<dbReference type="SUPFAM" id="SSF53756">
    <property type="entry name" value="UDP-Glycosyltransferase/glycogen phosphorylase"/>
    <property type="match status" value="1"/>
</dbReference>
<comment type="caution">
    <text evidence="10">The sequence shown here is derived from an EMBL/GenBank/DDBJ whole genome shotgun (WGS) entry which is preliminary data.</text>
</comment>
<dbReference type="GO" id="GO:0008184">
    <property type="term" value="F:glycogen phosphorylase activity"/>
    <property type="evidence" value="ECO:0007669"/>
    <property type="project" value="InterPro"/>
</dbReference>
<evidence type="ECO:0000256" key="2">
    <source>
        <dbReference type="ARBA" id="ARBA00001933"/>
    </source>
</evidence>
<dbReference type="InterPro" id="IPR000811">
    <property type="entry name" value="Glyco_trans_35"/>
</dbReference>
<dbReference type="OrthoDB" id="9760804at2"/>